<protein>
    <submittedName>
        <fullName evidence="2">Uncharacterized conserved protein</fullName>
    </submittedName>
</protein>
<dbReference type="EMBL" id="FNGI01000001">
    <property type="protein sequence ID" value="SDK87668.1"/>
    <property type="molecule type" value="Genomic_DNA"/>
</dbReference>
<dbReference type="PANTHER" id="PTHR41795:SF1">
    <property type="entry name" value="EXOPOLYSACCHARIDE SYNTHESIS PROTEIN"/>
    <property type="match status" value="1"/>
</dbReference>
<dbReference type="PIRSF" id="PIRSF033239">
    <property type="entry name" value="ExoD"/>
    <property type="match status" value="1"/>
</dbReference>
<accession>A0A1G9FH05</accession>
<gene>
    <name evidence="2" type="ORF">SAMN05661010_00387</name>
</gene>
<name>A0A1G9FH05_9GAMM</name>
<proteinExistence type="predicted"/>
<keyword evidence="3" id="KW-1185">Reference proteome</keyword>
<dbReference type="Proteomes" id="UP000198654">
    <property type="component" value="Unassembled WGS sequence"/>
</dbReference>
<dbReference type="OrthoDB" id="8635607at2"/>
<dbReference type="InterPro" id="IPR010331">
    <property type="entry name" value="ExoD"/>
</dbReference>
<dbReference type="STRING" id="119000.SAMN05661010_00387"/>
<feature type="transmembrane region" description="Helical" evidence="1">
    <location>
        <begin position="63"/>
        <end position="80"/>
    </location>
</feature>
<evidence type="ECO:0000313" key="2">
    <source>
        <dbReference type="EMBL" id="SDK87668.1"/>
    </source>
</evidence>
<feature type="transmembrane region" description="Helical" evidence="1">
    <location>
        <begin position="130"/>
        <end position="146"/>
    </location>
</feature>
<dbReference type="RefSeq" id="WP_089724975.1">
    <property type="nucleotide sequence ID" value="NZ_FNGI01000001.1"/>
</dbReference>
<dbReference type="PANTHER" id="PTHR41795">
    <property type="entry name" value="EXOPOLYSACCHARIDE SYNTHESIS PROTEIN"/>
    <property type="match status" value="1"/>
</dbReference>
<keyword evidence="1" id="KW-0812">Transmembrane</keyword>
<reference evidence="2 3" key="1">
    <citation type="submission" date="2016-10" db="EMBL/GenBank/DDBJ databases">
        <authorList>
            <person name="de Groot N.N."/>
        </authorList>
    </citation>
    <scope>NUCLEOTIDE SEQUENCE [LARGE SCALE GENOMIC DNA]</scope>
    <source>
        <strain evidence="2 3">DSM 14789</strain>
    </source>
</reference>
<keyword evidence="1" id="KW-1133">Transmembrane helix</keyword>
<feature type="transmembrane region" description="Helical" evidence="1">
    <location>
        <begin position="176"/>
        <end position="196"/>
    </location>
</feature>
<feature type="transmembrane region" description="Helical" evidence="1">
    <location>
        <begin position="40"/>
        <end position="57"/>
    </location>
</feature>
<evidence type="ECO:0000313" key="3">
    <source>
        <dbReference type="Proteomes" id="UP000198654"/>
    </source>
</evidence>
<evidence type="ECO:0000256" key="1">
    <source>
        <dbReference type="SAM" id="Phobius"/>
    </source>
</evidence>
<dbReference type="AlphaFoldDB" id="A0A1G9FH05"/>
<sequence>MNDDPQFTTLEQLIVRLREAAQGADRVSLRAIIETVGSRSFGPLLLIAGLVTLMPIIGDIPGVPTVMAVVVLLTSIQLLLHRQYFWLPGWLLNRSISRKTFVKALQWSLSPAHSIDRLLRPRLVFLTRRAGIYFIAVMCIVIAAAMPPMEVVPFSATGAGAALSAFGLSLIAQDGLLALLAFALTAGTLGFVGYQLL</sequence>
<keyword evidence="1" id="KW-0472">Membrane</keyword>
<dbReference type="Pfam" id="PF06055">
    <property type="entry name" value="ExoD"/>
    <property type="match status" value="1"/>
</dbReference>
<organism evidence="2 3">
    <name type="scientific">Modicisalibacter muralis</name>
    <dbReference type="NCBI Taxonomy" id="119000"/>
    <lineage>
        <taxon>Bacteria</taxon>
        <taxon>Pseudomonadati</taxon>
        <taxon>Pseudomonadota</taxon>
        <taxon>Gammaproteobacteria</taxon>
        <taxon>Oceanospirillales</taxon>
        <taxon>Halomonadaceae</taxon>
        <taxon>Modicisalibacter</taxon>
    </lineage>
</organism>